<feature type="region of interest" description="Disordered" evidence="1">
    <location>
        <begin position="1"/>
        <end position="21"/>
    </location>
</feature>
<sequence length="115" mass="12775">MGGADGNREENPEGTTSDMTELQTLLIESQIATQSAIQQLGETLAGCMDALTTAITALVEQQNQLDMHAPAQQRLNPQQPQHIPPQQQFAQPPLPGHCHHQQYLPPQHQGQRRRR</sequence>
<proteinExistence type="predicted"/>
<dbReference type="AlphaFoldDB" id="A0A8X8BDN0"/>
<evidence type="ECO:0000313" key="3">
    <source>
        <dbReference type="Proteomes" id="UP000886595"/>
    </source>
</evidence>
<gene>
    <name evidence="2" type="ORF">Bca52824_001192</name>
</gene>
<name>A0A8X8BDN0_BRACI</name>
<feature type="compositionally biased region" description="Low complexity" evidence="1">
    <location>
        <begin position="77"/>
        <end position="91"/>
    </location>
</feature>
<dbReference type="EMBL" id="JAAMPC010000001">
    <property type="protein sequence ID" value="KAG2330012.1"/>
    <property type="molecule type" value="Genomic_DNA"/>
</dbReference>
<organism evidence="2 3">
    <name type="scientific">Brassica carinata</name>
    <name type="common">Ethiopian mustard</name>
    <name type="synonym">Abyssinian cabbage</name>
    <dbReference type="NCBI Taxonomy" id="52824"/>
    <lineage>
        <taxon>Eukaryota</taxon>
        <taxon>Viridiplantae</taxon>
        <taxon>Streptophyta</taxon>
        <taxon>Embryophyta</taxon>
        <taxon>Tracheophyta</taxon>
        <taxon>Spermatophyta</taxon>
        <taxon>Magnoliopsida</taxon>
        <taxon>eudicotyledons</taxon>
        <taxon>Gunneridae</taxon>
        <taxon>Pentapetalae</taxon>
        <taxon>rosids</taxon>
        <taxon>malvids</taxon>
        <taxon>Brassicales</taxon>
        <taxon>Brassicaceae</taxon>
        <taxon>Brassiceae</taxon>
        <taxon>Brassica</taxon>
    </lineage>
</organism>
<reference evidence="2 3" key="1">
    <citation type="submission" date="2020-02" db="EMBL/GenBank/DDBJ databases">
        <authorList>
            <person name="Ma Q."/>
            <person name="Huang Y."/>
            <person name="Song X."/>
            <person name="Pei D."/>
        </authorList>
    </citation>
    <scope>NUCLEOTIDE SEQUENCE [LARGE SCALE GENOMIC DNA]</scope>
    <source>
        <strain evidence="2">Sxm20200214</strain>
        <tissue evidence="2">Leaf</tissue>
    </source>
</reference>
<evidence type="ECO:0000256" key="1">
    <source>
        <dbReference type="SAM" id="MobiDB-lite"/>
    </source>
</evidence>
<keyword evidence="3" id="KW-1185">Reference proteome</keyword>
<protein>
    <submittedName>
        <fullName evidence="2">Uncharacterized protein</fullName>
    </submittedName>
</protein>
<dbReference type="Proteomes" id="UP000886595">
    <property type="component" value="Unassembled WGS sequence"/>
</dbReference>
<feature type="region of interest" description="Disordered" evidence="1">
    <location>
        <begin position="66"/>
        <end position="115"/>
    </location>
</feature>
<comment type="caution">
    <text evidence="2">The sequence shown here is derived from an EMBL/GenBank/DDBJ whole genome shotgun (WGS) entry which is preliminary data.</text>
</comment>
<feature type="compositionally biased region" description="Basic and acidic residues" evidence="1">
    <location>
        <begin position="1"/>
        <end position="11"/>
    </location>
</feature>
<accession>A0A8X8BDN0</accession>
<evidence type="ECO:0000313" key="2">
    <source>
        <dbReference type="EMBL" id="KAG2330012.1"/>
    </source>
</evidence>